<evidence type="ECO:0000256" key="1">
    <source>
        <dbReference type="ARBA" id="ARBA00008931"/>
    </source>
</evidence>
<dbReference type="PROSITE" id="PS00586">
    <property type="entry name" value="RIBOSOMAL_L16_1"/>
    <property type="match status" value="1"/>
</dbReference>
<comment type="similarity">
    <text evidence="1 7 8">Belongs to the universal ribosomal protein uL16 family.</text>
</comment>
<evidence type="ECO:0000313" key="11">
    <source>
        <dbReference type="Proteomes" id="UP000076021"/>
    </source>
</evidence>
<protein>
    <recommendedName>
        <fullName evidence="6 7">Large ribosomal subunit protein uL16</fullName>
    </recommendedName>
</protein>
<dbReference type="InterPro" id="IPR016180">
    <property type="entry name" value="Ribosomal_uL16_dom"/>
</dbReference>
<evidence type="ECO:0000256" key="8">
    <source>
        <dbReference type="RuleBase" id="RU004413"/>
    </source>
</evidence>
<evidence type="ECO:0000256" key="5">
    <source>
        <dbReference type="ARBA" id="ARBA00023274"/>
    </source>
</evidence>
<organism evidence="10 11">
    <name type="scientific">Rummeliibacillus stabekisii</name>
    <dbReference type="NCBI Taxonomy" id="241244"/>
    <lineage>
        <taxon>Bacteria</taxon>
        <taxon>Bacillati</taxon>
        <taxon>Bacillota</taxon>
        <taxon>Bacilli</taxon>
        <taxon>Bacillales</taxon>
        <taxon>Caryophanaceae</taxon>
        <taxon>Rummeliibacillus</taxon>
    </lineage>
</organism>
<dbReference type="HAMAP" id="MF_01342">
    <property type="entry name" value="Ribosomal_uL16"/>
    <property type="match status" value="1"/>
</dbReference>
<dbReference type="Proteomes" id="UP000076021">
    <property type="component" value="Chromosome"/>
</dbReference>
<dbReference type="InterPro" id="IPR047873">
    <property type="entry name" value="Ribosomal_uL16"/>
</dbReference>
<sequence>MLLPKRVKYRRVHRGKMRGQAKGGTEVVFGEYGLQSLEASWITNRQIEAARIAMTRYTKRGGKVWIKIFPHKPYTKKPLEVRMGSGKGAPEGWVAVVKPGRIMFEIGGVSEEIAREALRLASHKLPVKCKIVKREEIGGESNES</sequence>
<keyword evidence="7 9" id="KW-0699">rRNA-binding</keyword>
<dbReference type="NCBIfam" id="TIGR01164">
    <property type="entry name" value="rplP_bact"/>
    <property type="match status" value="1"/>
</dbReference>
<keyword evidence="7 9" id="KW-0694">RNA-binding</keyword>
<evidence type="ECO:0000256" key="4">
    <source>
        <dbReference type="ARBA" id="ARBA00022980"/>
    </source>
</evidence>
<evidence type="ECO:0000256" key="2">
    <source>
        <dbReference type="ARBA" id="ARBA00011838"/>
    </source>
</evidence>
<dbReference type="Gene3D" id="3.90.1170.10">
    <property type="entry name" value="Ribosomal protein L10e/L16"/>
    <property type="match status" value="1"/>
</dbReference>
<name>A0A143HGV1_9BACL</name>
<accession>A0A143HGV1</accession>
<dbReference type="RefSeq" id="WP_066790910.1">
    <property type="nucleotide sequence ID" value="NZ_CP014806.1"/>
</dbReference>
<dbReference type="CDD" id="cd01433">
    <property type="entry name" value="Ribosomal_L16_L10e"/>
    <property type="match status" value="1"/>
</dbReference>
<comment type="function">
    <text evidence="7 9">Binds 23S rRNA and is also seen to make contacts with the A and possibly P site tRNAs.</text>
</comment>
<keyword evidence="11" id="KW-1185">Reference proteome</keyword>
<evidence type="ECO:0000256" key="9">
    <source>
        <dbReference type="RuleBase" id="RU004414"/>
    </source>
</evidence>
<evidence type="ECO:0000256" key="7">
    <source>
        <dbReference type="HAMAP-Rule" id="MF_01342"/>
    </source>
</evidence>
<dbReference type="InterPro" id="IPR000114">
    <property type="entry name" value="Ribosomal_uL16_bact-type"/>
</dbReference>
<keyword evidence="3 7" id="KW-0820">tRNA-binding</keyword>
<evidence type="ECO:0000313" key="10">
    <source>
        <dbReference type="EMBL" id="AMX00492.1"/>
    </source>
</evidence>
<keyword evidence="5 7" id="KW-0687">Ribonucleoprotein</keyword>
<dbReference type="PANTHER" id="PTHR12220:SF13">
    <property type="entry name" value="LARGE RIBOSOMAL SUBUNIT PROTEIN UL16M"/>
    <property type="match status" value="1"/>
</dbReference>
<dbReference type="PROSITE" id="PS00701">
    <property type="entry name" value="RIBOSOMAL_L16_2"/>
    <property type="match status" value="1"/>
</dbReference>
<proteinExistence type="inferred from homology"/>
<dbReference type="GO" id="GO:0000049">
    <property type="term" value="F:tRNA binding"/>
    <property type="evidence" value="ECO:0007669"/>
    <property type="project" value="UniProtKB-KW"/>
</dbReference>
<dbReference type="InterPro" id="IPR020798">
    <property type="entry name" value="Ribosomal_uL16_CS"/>
</dbReference>
<dbReference type="GO" id="GO:0019843">
    <property type="term" value="F:rRNA binding"/>
    <property type="evidence" value="ECO:0007669"/>
    <property type="project" value="UniProtKB-UniRule"/>
</dbReference>
<dbReference type="Pfam" id="PF00252">
    <property type="entry name" value="Ribosomal_L16"/>
    <property type="match status" value="1"/>
</dbReference>
<dbReference type="STRING" id="241244.ATY39_14365"/>
<dbReference type="GO" id="GO:0003735">
    <property type="term" value="F:structural constituent of ribosome"/>
    <property type="evidence" value="ECO:0007669"/>
    <property type="project" value="InterPro"/>
</dbReference>
<dbReference type="OrthoDB" id="9802589at2"/>
<gene>
    <name evidence="7" type="primary">rplP</name>
    <name evidence="10" type="ORF">ATY39_14365</name>
</gene>
<keyword evidence="4 7" id="KW-0689">Ribosomal protein</keyword>
<dbReference type="AlphaFoldDB" id="A0A143HGV1"/>
<comment type="subunit">
    <text evidence="2 7 9">Part of the 50S ribosomal subunit.</text>
</comment>
<dbReference type="InterPro" id="IPR036920">
    <property type="entry name" value="Ribosomal_uL16_sf"/>
</dbReference>
<dbReference type="PRINTS" id="PR00060">
    <property type="entry name" value="RIBOSOMALL16"/>
</dbReference>
<dbReference type="GO" id="GO:0006412">
    <property type="term" value="P:translation"/>
    <property type="evidence" value="ECO:0007669"/>
    <property type="project" value="UniProtKB-UniRule"/>
</dbReference>
<dbReference type="GO" id="GO:0022625">
    <property type="term" value="C:cytosolic large ribosomal subunit"/>
    <property type="evidence" value="ECO:0007669"/>
    <property type="project" value="TreeGrafter"/>
</dbReference>
<evidence type="ECO:0000256" key="3">
    <source>
        <dbReference type="ARBA" id="ARBA00022555"/>
    </source>
</evidence>
<reference evidence="10 11" key="1">
    <citation type="journal article" date="2016" name="Genome Announc.">
        <title>Whole-Genome Sequence of Rummeliibacillus stabekisii Strain PP9 Isolated from Antarctic Soil.</title>
        <authorList>
            <person name="da Mota F.F."/>
            <person name="Vollu R.E."/>
            <person name="Jurelevicius D."/>
            <person name="Seldin L."/>
        </authorList>
    </citation>
    <scope>NUCLEOTIDE SEQUENCE [LARGE SCALE GENOMIC DNA]</scope>
    <source>
        <strain evidence="10 11">PP9</strain>
    </source>
</reference>
<dbReference type="KEGG" id="rst:ATY39_14365"/>
<reference evidence="11" key="2">
    <citation type="submission" date="2016-03" db="EMBL/GenBank/DDBJ databases">
        <authorList>
            <person name="Seldin L."/>
        </authorList>
    </citation>
    <scope>NUCLEOTIDE SEQUENCE [LARGE SCALE GENOMIC DNA]</scope>
    <source>
        <strain evidence="11">PP9</strain>
    </source>
</reference>
<dbReference type="FunFam" id="3.90.1170.10:FF:000001">
    <property type="entry name" value="50S ribosomal protein L16"/>
    <property type="match status" value="1"/>
</dbReference>
<evidence type="ECO:0000256" key="6">
    <source>
        <dbReference type="ARBA" id="ARBA00035198"/>
    </source>
</evidence>
<dbReference type="EMBL" id="CP014806">
    <property type="protein sequence ID" value="AMX00492.1"/>
    <property type="molecule type" value="Genomic_DNA"/>
</dbReference>
<dbReference type="PANTHER" id="PTHR12220">
    <property type="entry name" value="50S/60S RIBOSOMAL PROTEIN L16"/>
    <property type="match status" value="1"/>
</dbReference>
<dbReference type="SUPFAM" id="SSF54686">
    <property type="entry name" value="Ribosomal protein L16p/L10e"/>
    <property type="match status" value="1"/>
</dbReference>